<name>A0ABS5KRJ4_9ACTN</name>
<dbReference type="InterPro" id="IPR011527">
    <property type="entry name" value="ABC1_TM_dom"/>
</dbReference>
<sequence length="568" mass="58267">MDTETLPASAPSLIRAALLSRRRDLAMACLLYSTHQLGESLVPVVVGAAIAAAADGGLSTTAPWLAVLAADFALLSLSYRFGARASQRAKQYAAHEVRMLVVDRAVRAGGGVEPPPGALLTLAGSDAARIGAFAGICASGLAAVVALVVATALLMGFSPVLGAVVLVCVTVLLLAIGKASDRLRAGYRSEQQGSANAATLAEDIVRGLRVLRGIGAERAAADAYTAASRSALNAAARTARMESSLTGLRTLATGAYLMAVAGVGGWLALGGRLSLGHLVSALGLAQFLTGSLQTLFGLGPARARAIASAERILDLVRTPVGVSEPPEPVLDAPDASNADLQFRAAVGRSGTALDFTVQPGRITGLVVDDTRAAADVPALLAREYDPVRGEVRLGGRPLRDYDLDTLRSTVLVALHDAALFPGTVRGNLGAPGPGPGPGAAEAARTATADQVISTLPEGWDTVLGEGTRSVSGGQRQRLALARALAARPAVLVLHDPTTAVDSATEAVIADNLRRYRENQTTLIVTTSPALLSRCDRVVFCGSKGTTAADSTHDELVASLDAYRAVVVR</sequence>
<comment type="caution">
    <text evidence="8">The sequence shown here is derived from an EMBL/GenBank/DDBJ whole genome shotgun (WGS) entry which is preliminary data.</text>
</comment>
<dbReference type="Gene3D" id="3.40.50.300">
    <property type="entry name" value="P-loop containing nucleotide triphosphate hydrolases"/>
    <property type="match status" value="1"/>
</dbReference>
<gene>
    <name evidence="8" type="ORF">KGQ19_17495</name>
</gene>
<evidence type="ECO:0000256" key="1">
    <source>
        <dbReference type="ARBA" id="ARBA00004651"/>
    </source>
</evidence>
<feature type="transmembrane region" description="Helical" evidence="5">
    <location>
        <begin position="64"/>
        <end position="82"/>
    </location>
</feature>
<evidence type="ECO:0000313" key="8">
    <source>
        <dbReference type="EMBL" id="MBS2548666.1"/>
    </source>
</evidence>
<feature type="transmembrane region" description="Helical" evidence="5">
    <location>
        <begin position="130"/>
        <end position="154"/>
    </location>
</feature>
<dbReference type="RefSeq" id="WP_212010247.1">
    <property type="nucleotide sequence ID" value="NZ_JAAFYZ010000053.1"/>
</dbReference>
<dbReference type="PROSITE" id="PS50929">
    <property type="entry name" value="ABC_TM1F"/>
    <property type="match status" value="1"/>
</dbReference>
<feature type="transmembrane region" description="Helical" evidence="5">
    <location>
        <begin position="250"/>
        <end position="269"/>
    </location>
</feature>
<comment type="subcellular location">
    <subcellularLocation>
        <location evidence="1">Cell membrane</location>
        <topology evidence="1">Multi-pass membrane protein</topology>
    </subcellularLocation>
</comment>
<dbReference type="InterPro" id="IPR039421">
    <property type="entry name" value="Type_1_exporter"/>
</dbReference>
<dbReference type="InterPro" id="IPR036640">
    <property type="entry name" value="ABC1_TM_sf"/>
</dbReference>
<evidence type="ECO:0000256" key="4">
    <source>
        <dbReference type="ARBA" id="ARBA00023136"/>
    </source>
</evidence>
<dbReference type="PANTHER" id="PTHR43394">
    <property type="entry name" value="ATP-DEPENDENT PERMEASE MDL1, MITOCHONDRIAL"/>
    <property type="match status" value="1"/>
</dbReference>
<evidence type="ECO:0000259" key="6">
    <source>
        <dbReference type="PROSITE" id="PS50893"/>
    </source>
</evidence>
<evidence type="ECO:0000256" key="2">
    <source>
        <dbReference type="ARBA" id="ARBA00022692"/>
    </source>
</evidence>
<dbReference type="InterPro" id="IPR003439">
    <property type="entry name" value="ABC_transporter-like_ATP-bd"/>
</dbReference>
<protein>
    <submittedName>
        <fullName evidence="8">ABC transporter ATP-binding protein</fullName>
    </submittedName>
</protein>
<dbReference type="PROSITE" id="PS50893">
    <property type="entry name" value="ABC_TRANSPORTER_2"/>
    <property type="match status" value="1"/>
</dbReference>
<dbReference type="PROSITE" id="PS00211">
    <property type="entry name" value="ABC_TRANSPORTER_1"/>
    <property type="match status" value="1"/>
</dbReference>
<keyword evidence="4 5" id="KW-0472">Membrane</keyword>
<dbReference type="Pfam" id="PF00005">
    <property type="entry name" value="ABC_tran"/>
    <property type="match status" value="1"/>
</dbReference>
<feature type="domain" description="ABC transmembrane type-1" evidence="7">
    <location>
        <begin position="26"/>
        <end position="304"/>
    </location>
</feature>
<evidence type="ECO:0000313" key="9">
    <source>
        <dbReference type="Proteomes" id="UP000730482"/>
    </source>
</evidence>
<keyword evidence="8" id="KW-0067">ATP-binding</keyword>
<reference evidence="8 9" key="1">
    <citation type="submission" date="2020-02" db="EMBL/GenBank/DDBJ databases">
        <title>Acidophilic actinobacteria isolated from forest soil.</title>
        <authorList>
            <person name="Golinska P."/>
        </authorList>
    </citation>
    <scope>NUCLEOTIDE SEQUENCE [LARGE SCALE GENOMIC DNA]</scope>
    <source>
        <strain evidence="8 9">NL8</strain>
    </source>
</reference>
<keyword evidence="8" id="KW-0547">Nucleotide-binding</keyword>
<proteinExistence type="predicted"/>
<accession>A0ABS5KRJ4</accession>
<evidence type="ECO:0000256" key="3">
    <source>
        <dbReference type="ARBA" id="ARBA00022989"/>
    </source>
</evidence>
<evidence type="ECO:0000259" key="7">
    <source>
        <dbReference type="PROSITE" id="PS50929"/>
    </source>
</evidence>
<dbReference type="Pfam" id="PF00664">
    <property type="entry name" value="ABC_membrane"/>
    <property type="match status" value="1"/>
</dbReference>
<feature type="transmembrane region" description="Helical" evidence="5">
    <location>
        <begin position="160"/>
        <end position="179"/>
    </location>
</feature>
<dbReference type="InterPro" id="IPR027417">
    <property type="entry name" value="P-loop_NTPase"/>
</dbReference>
<dbReference type="InterPro" id="IPR017871">
    <property type="entry name" value="ABC_transporter-like_CS"/>
</dbReference>
<keyword evidence="9" id="KW-1185">Reference proteome</keyword>
<organism evidence="8 9">
    <name type="scientific">Catenulispora pinistramenti</name>
    <dbReference type="NCBI Taxonomy" id="2705254"/>
    <lineage>
        <taxon>Bacteria</taxon>
        <taxon>Bacillati</taxon>
        <taxon>Actinomycetota</taxon>
        <taxon>Actinomycetes</taxon>
        <taxon>Catenulisporales</taxon>
        <taxon>Catenulisporaceae</taxon>
        <taxon>Catenulispora</taxon>
    </lineage>
</organism>
<keyword evidence="2 5" id="KW-0812">Transmembrane</keyword>
<dbReference type="EMBL" id="JAAFYZ010000053">
    <property type="protein sequence ID" value="MBS2548666.1"/>
    <property type="molecule type" value="Genomic_DNA"/>
</dbReference>
<dbReference type="GO" id="GO:0005524">
    <property type="term" value="F:ATP binding"/>
    <property type="evidence" value="ECO:0007669"/>
    <property type="project" value="UniProtKB-KW"/>
</dbReference>
<evidence type="ECO:0000256" key="5">
    <source>
        <dbReference type="SAM" id="Phobius"/>
    </source>
</evidence>
<dbReference type="SUPFAM" id="SSF90123">
    <property type="entry name" value="ABC transporter transmembrane region"/>
    <property type="match status" value="1"/>
</dbReference>
<dbReference type="PANTHER" id="PTHR43394:SF1">
    <property type="entry name" value="ATP-BINDING CASSETTE SUB-FAMILY B MEMBER 10, MITOCHONDRIAL"/>
    <property type="match status" value="1"/>
</dbReference>
<feature type="domain" description="ABC transporter" evidence="6">
    <location>
        <begin position="335"/>
        <end position="568"/>
    </location>
</feature>
<feature type="transmembrane region" description="Helical" evidence="5">
    <location>
        <begin position="25"/>
        <end position="52"/>
    </location>
</feature>
<dbReference type="Gene3D" id="1.20.1560.10">
    <property type="entry name" value="ABC transporter type 1, transmembrane domain"/>
    <property type="match status" value="1"/>
</dbReference>
<keyword evidence="3 5" id="KW-1133">Transmembrane helix</keyword>
<dbReference type="SUPFAM" id="SSF52540">
    <property type="entry name" value="P-loop containing nucleoside triphosphate hydrolases"/>
    <property type="match status" value="1"/>
</dbReference>
<dbReference type="Proteomes" id="UP000730482">
    <property type="component" value="Unassembled WGS sequence"/>
</dbReference>